<sequence>MQPASRDVERIKMKFRRTAAIALALSLLASPVLAKNFAVPDKDPAIIVSIPNDWDTKEVKYGYEGWSPNKDVYISVEFAAIKNVKAMMEANQKWMKDTGIKVNKPIEAETNLNGITATIYKFETTYKDEPTTVDFIMLPGGKDRVVLLTLWGNDEERTKHGKAIDSILSSVKAIN</sequence>
<proteinExistence type="predicted"/>
<feature type="chain" id="PRO_5009099913" description="DUF1795 domain-containing protein" evidence="1">
    <location>
        <begin position="35"/>
        <end position="175"/>
    </location>
</feature>
<evidence type="ECO:0000313" key="2">
    <source>
        <dbReference type="EMBL" id="AOO82202.1"/>
    </source>
</evidence>
<gene>
    <name evidence="2" type="ORF">BHK69_18720</name>
</gene>
<dbReference type="AlphaFoldDB" id="A0A1D7U4D9"/>
<dbReference type="RefSeq" id="WP_069691412.1">
    <property type="nucleotide sequence ID" value="NZ_CP017147.1"/>
</dbReference>
<dbReference type="Proteomes" id="UP000094969">
    <property type="component" value="Chromosome"/>
</dbReference>
<dbReference type="EMBL" id="CP017147">
    <property type="protein sequence ID" value="AOO82202.1"/>
    <property type="molecule type" value="Genomic_DNA"/>
</dbReference>
<evidence type="ECO:0000256" key="1">
    <source>
        <dbReference type="SAM" id="SignalP"/>
    </source>
</evidence>
<keyword evidence="3" id="KW-1185">Reference proteome</keyword>
<reference evidence="2 3" key="1">
    <citation type="journal article" date="2015" name="Antonie Van Leeuwenhoek">
        <title>Bosea vaviloviae sp. nov., a new species of slow-growing rhizobia isolated from nodules of the relict species Vavilovia formosa (Stev.) Fed.</title>
        <authorList>
            <person name="Safronova V.I."/>
            <person name="Kuznetsova I.G."/>
            <person name="Sazanova A.L."/>
            <person name="Kimeklis A.K."/>
            <person name="Belimov A.A."/>
            <person name="Andronov E.E."/>
            <person name="Pinaev A.G."/>
            <person name="Chizhevskaya E.P."/>
            <person name="Pukhaev A.R."/>
            <person name="Popov K.P."/>
            <person name="Willems A."/>
            <person name="Tikhonovich I.A."/>
        </authorList>
    </citation>
    <scope>NUCLEOTIDE SEQUENCE [LARGE SCALE GENOMIC DNA]</scope>
    <source>
        <strain evidence="2 3">Vaf18</strain>
    </source>
</reference>
<feature type="signal peptide" evidence="1">
    <location>
        <begin position="1"/>
        <end position="34"/>
    </location>
</feature>
<keyword evidence="1" id="KW-0732">Signal</keyword>
<evidence type="ECO:0000313" key="3">
    <source>
        <dbReference type="Proteomes" id="UP000094969"/>
    </source>
</evidence>
<organism evidence="2 3">
    <name type="scientific">Bosea vaviloviae</name>
    <dbReference type="NCBI Taxonomy" id="1526658"/>
    <lineage>
        <taxon>Bacteria</taxon>
        <taxon>Pseudomonadati</taxon>
        <taxon>Pseudomonadota</taxon>
        <taxon>Alphaproteobacteria</taxon>
        <taxon>Hyphomicrobiales</taxon>
        <taxon>Boseaceae</taxon>
        <taxon>Bosea</taxon>
    </lineage>
</organism>
<protein>
    <recommendedName>
        <fullName evidence="4">DUF1795 domain-containing protein</fullName>
    </recommendedName>
</protein>
<evidence type="ECO:0008006" key="4">
    <source>
        <dbReference type="Google" id="ProtNLM"/>
    </source>
</evidence>
<dbReference type="KEGG" id="bvv:BHK69_18720"/>
<accession>A0A1D7U4D9</accession>
<dbReference type="OrthoDB" id="8159080at2"/>
<name>A0A1D7U4D9_9HYPH</name>